<reference evidence="4" key="1">
    <citation type="submission" date="2025-08" db="UniProtKB">
        <authorList>
            <consortium name="RefSeq"/>
        </authorList>
    </citation>
    <scope>IDENTIFICATION</scope>
</reference>
<evidence type="ECO:0000256" key="1">
    <source>
        <dbReference type="ARBA" id="ARBA00005277"/>
    </source>
</evidence>
<keyword evidence="3" id="KW-1185">Reference proteome</keyword>
<dbReference type="AlphaFoldDB" id="A0A9Y6MCA9"/>
<protein>
    <submittedName>
        <fullName evidence="4">Protein FAM47E isoform X1</fullName>
    </submittedName>
</protein>
<evidence type="ECO:0000313" key="3">
    <source>
        <dbReference type="Proteomes" id="UP000695023"/>
    </source>
</evidence>
<proteinExistence type="inferred from homology"/>
<feature type="region of interest" description="Disordered" evidence="2">
    <location>
        <begin position="140"/>
        <end position="161"/>
    </location>
</feature>
<organism evidence="3 4">
    <name type="scientific">Pundamilia nyererei</name>
    <dbReference type="NCBI Taxonomy" id="303518"/>
    <lineage>
        <taxon>Eukaryota</taxon>
        <taxon>Metazoa</taxon>
        <taxon>Chordata</taxon>
        <taxon>Craniata</taxon>
        <taxon>Vertebrata</taxon>
        <taxon>Euteleostomi</taxon>
        <taxon>Actinopterygii</taxon>
        <taxon>Neopterygii</taxon>
        <taxon>Teleostei</taxon>
        <taxon>Neoteleostei</taxon>
        <taxon>Acanthomorphata</taxon>
        <taxon>Ovalentaria</taxon>
        <taxon>Cichlomorphae</taxon>
        <taxon>Cichliformes</taxon>
        <taxon>Cichlidae</taxon>
        <taxon>African cichlids</taxon>
        <taxon>Pseudocrenilabrinae</taxon>
        <taxon>Haplochromini</taxon>
        <taxon>Pundamilia</taxon>
    </lineage>
</organism>
<dbReference type="Pfam" id="PF14642">
    <property type="entry name" value="FAM47"/>
    <property type="match status" value="1"/>
</dbReference>
<dbReference type="PANTHER" id="PTHR46449:SF5">
    <property type="entry name" value="FAMILY WITH SEQUENCE SIMILARITY 47 MEMBER E"/>
    <property type="match status" value="1"/>
</dbReference>
<evidence type="ECO:0000313" key="4">
    <source>
        <dbReference type="RefSeq" id="XP_013771542.1"/>
    </source>
</evidence>
<name>A0A9Y6MCA9_9CICH</name>
<accession>A0A9Y6MCA9</accession>
<evidence type="ECO:0000256" key="2">
    <source>
        <dbReference type="SAM" id="MobiDB-lite"/>
    </source>
</evidence>
<dbReference type="CTD" id="100129583"/>
<dbReference type="RefSeq" id="XP_013771542.1">
    <property type="nucleotide sequence ID" value="XM_013916088.1"/>
</dbReference>
<gene>
    <name evidence="4" type="primary">fam47e</name>
</gene>
<comment type="similarity">
    <text evidence="1">Belongs to the FAM47 family.</text>
</comment>
<dbReference type="InterPro" id="IPR032743">
    <property type="entry name" value="FAM47"/>
</dbReference>
<dbReference type="PANTHER" id="PTHR46449">
    <property type="entry name" value="ZGC:158260"/>
    <property type="match status" value="1"/>
</dbReference>
<dbReference type="GO" id="GO:0045815">
    <property type="term" value="P:transcription initiation-coupled chromatin remodeling"/>
    <property type="evidence" value="ECO:0007669"/>
    <property type="project" value="TreeGrafter"/>
</dbReference>
<dbReference type="GO" id="GO:0000785">
    <property type="term" value="C:chromatin"/>
    <property type="evidence" value="ECO:0007669"/>
    <property type="project" value="TreeGrafter"/>
</dbReference>
<sequence>MESKTKQPVFPWYRERLQAKYLKAPDNKLSSIRCWRFTNTSLCSSVTPGVYTGVSPLIFPGTQEHNSSQTPRKSISKEHACFSKQMIQKQIRSTYVASVEEKLKQHPLAMYPHYKDHLTPELFNRVVAVLDPDLSVSNASALPAPSEDLAEEEVKTGNSQT</sequence>
<dbReference type="Proteomes" id="UP000695023">
    <property type="component" value="Unplaced"/>
</dbReference>